<evidence type="ECO:0000313" key="4">
    <source>
        <dbReference type="Proteomes" id="UP000790347"/>
    </source>
</evidence>
<feature type="transmembrane region" description="Helical" evidence="2">
    <location>
        <begin position="155"/>
        <end position="177"/>
    </location>
</feature>
<organism evidence="3 4">
    <name type="scientific">Dermatophagoides farinae</name>
    <name type="common">American house dust mite</name>
    <dbReference type="NCBI Taxonomy" id="6954"/>
    <lineage>
        <taxon>Eukaryota</taxon>
        <taxon>Metazoa</taxon>
        <taxon>Ecdysozoa</taxon>
        <taxon>Arthropoda</taxon>
        <taxon>Chelicerata</taxon>
        <taxon>Arachnida</taxon>
        <taxon>Acari</taxon>
        <taxon>Acariformes</taxon>
        <taxon>Sarcoptiformes</taxon>
        <taxon>Astigmata</taxon>
        <taxon>Psoroptidia</taxon>
        <taxon>Analgoidea</taxon>
        <taxon>Pyroglyphidae</taxon>
        <taxon>Dermatophagoidinae</taxon>
        <taxon>Dermatophagoides</taxon>
    </lineage>
</organism>
<feature type="transmembrane region" description="Helical" evidence="2">
    <location>
        <begin position="259"/>
        <end position="282"/>
    </location>
</feature>
<name>A0A922I2K1_DERFA</name>
<keyword evidence="2" id="KW-1133">Transmembrane helix</keyword>
<dbReference type="InterPro" id="IPR027197">
    <property type="entry name" value="SLC43A3"/>
</dbReference>
<feature type="transmembrane region" description="Helical" evidence="2">
    <location>
        <begin position="562"/>
        <end position="583"/>
    </location>
</feature>
<keyword evidence="2" id="KW-0472">Membrane</keyword>
<evidence type="ECO:0000313" key="3">
    <source>
        <dbReference type="EMBL" id="KAH9520846.1"/>
    </source>
</evidence>
<evidence type="ECO:0000256" key="1">
    <source>
        <dbReference type="SAM" id="MobiDB-lite"/>
    </source>
</evidence>
<keyword evidence="2" id="KW-0812">Transmembrane</keyword>
<dbReference type="InterPro" id="IPR036259">
    <property type="entry name" value="MFS_trans_sf"/>
</dbReference>
<dbReference type="AlphaFoldDB" id="A0A922I2K1"/>
<reference evidence="3" key="1">
    <citation type="submission" date="2013-05" db="EMBL/GenBank/DDBJ databases">
        <authorList>
            <person name="Yim A.K.Y."/>
            <person name="Chan T.F."/>
            <person name="Ji K.M."/>
            <person name="Liu X.Y."/>
            <person name="Zhou J.W."/>
            <person name="Li R.Q."/>
            <person name="Yang K.Y."/>
            <person name="Li J."/>
            <person name="Li M."/>
            <person name="Law P.T.W."/>
            <person name="Wu Y.L."/>
            <person name="Cai Z.L."/>
            <person name="Qin H."/>
            <person name="Bao Y."/>
            <person name="Leung R.K.K."/>
            <person name="Ng P.K.S."/>
            <person name="Zou J."/>
            <person name="Zhong X.J."/>
            <person name="Ran P.X."/>
            <person name="Zhong N.S."/>
            <person name="Liu Z.G."/>
            <person name="Tsui S.K.W."/>
        </authorList>
    </citation>
    <scope>NUCLEOTIDE SEQUENCE</scope>
    <source>
        <strain evidence="3">Derf</strain>
        <tissue evidence="3">Whole organism</tissue>
    </source>
</reference>
<feature type="transmembrane region" description="Helical" evidence="2">
    <location>
        <begin position="503"/>
        <end position="522"/>
    </location>
</feature>
<dbReference type="Gene3D" id="1.20.1250.20">
    <property type="entry name" value="MFS general substrate transporter like domains"/>
    <property type="match status" value="1"/>
</dbReference>
<feature type="transmembrane region" description="Helical" evidence="2">
    <location>
        <begin position="528"/>
        <end position="550"/>
    </location>
</feature>
<gene>
    <name evidence="3" type="ORF">DERF_004530</name>
</gene>
<dbReference type="SUPFAM" id="SSF103473">
    <property type="entry name" value="MFS general substrate transporter"/>
    <property type="match status" value="1"/>
</dbReference>
<sequence>MTLSMDSKDFLPNNNEDDDDDQSSCNKKPMATTTTTATTTIDTTVNNQDEYQKAITPRPIRYFILISTIIESIIFSGLIFGWPALFYMLKNEQIYSHLCSSQNDDNDDGQLSILFDDNNDQFNNTTIDSIFFVDDTDNNKLNNNNGHNCIPQENILNMAFTIGIFSMGFTSFAWGFLLESKGLRFVRMALNFLISLGCFLLSITDSGLVGVPLRIANMQIADFFPLKRSTIITLFSGAFSASPVIFVLIKYGYDNWSLSYFWATFTLFITSITLLPMNTFCLPRLSVRTREKALLKRFDEYRMKIEALDMEMNKKKPHFINRKMIKTVSDRIDEQESGKLLIQSIDGINNSDNDNNNNSKNGTSNNSKKPIIVNFSQYQREKEAARKPGLIKRIFKPVKVSGEENELPLRVSLLSVSFLMHQLWFSWINTYMVLYSGSMALWLDRVTDDDREKGLFTQTFGLVQVSALIIAPIAGDVLDRIVRRAKDVDDGNRRRLLQAQSGFGPILFTTLTLLGAVICRFFDTSIAVYTSIVFITILRALFIAVASAYLRVRYPACHFNRLNGIMCTIGAFFSLLQFPLFYFESKSDLGAFQVNLVCAILTVLCLLNPLSLRIGHLQQYLINKEQNYGQSLMMKSTKSSF</sequence>
<feature type="region of interest" description="Disordered" evidence="1">
    <location>
        <begin position="347"/>
        <end position="369"/>
    </location>
</feature>
<feature type="transmembrane region" description="Helical" evidence="2">
    <location>
        <begin position="589"/>
        <end position="610"/>
    </location>
</feature>
<dbReference type="PANTHER" id="PTHR20765">
    <property type="entry name" value="SOLUTE CARRIER FAMILY 43 MEMBER 3-RELATED"/>
    <property type="match status" value="1"/>
</dbReference>
<proteinExistence type="predicted"/>
<dbReference type="PANTHER" id="PTHR20765:SF1">
    <property type="entry name" value="EQUILIBRATIVE NUCLEOBASE TRANSPORTER 1"/>
    <property type="match status" value="1"/>
</dbReference>
<comment type="caution">
    <text evidence="3">The sequence shown here is derived from an EMBL/GenBank/DDBJ whole genome shotgun (WGS) entry which is preliminary data.</text>
</comment>
<feature type="region of interest" description="Disordered" evidence="1">
    <location>
        <begin position="1"/>
        <end position="33"/>
    </location>
</feature>
<feature type="transmembrane region" description="Helical" evidence="2">
    <location>
        <begin position="231"/>
        <end position="253"/>
    </location>
</feature>
<evidence type="ECO:0008006" key="5">
    <source>
        <dbReference type="Google" id="ProtNLM"/>
    </source>
</evidence>
<feature type="transmembrane region" description="Helical" evidence="2">
    <location>
        <begin position="62"/>
        <end position="87"/>
    </location>
</feature>
<evidence type="ECO:0000256" key="2">
    <source>
        <dbReference type="SAM" id="Phobius"/>
    </source>
</evidence>
<dbReference type="Proteomes" id="UP000790347">
    <property type="component" value="Unassembled WGS sequence"/>
</dbReference>
<feature type="transmembrane region" description="Helical" evidence="2">
    <location>
        <begin position="423"/>
        <end position="443"/>
    </location>
</feature>
<reference evidence="3" key="2">
    <citation type="journal article" date="2022" name="Res Sq">
        <title>Comparative Genomics Reveals Insights into the Divergent Evolution of Astigmatic Mites and Household Pest Adaptations.</title>
        <authorList>
            <person name="Xiong Q."/>
            <person name="Wan A.T.-Y."/>
            <person name="Liu X.-Y."/>
            <person name="Fung C.S.-H."/>
            <person name="Xiao X."/>
            <person name="Malainual N."/>
            <person name="Hou J."/>
            <person name="Wang L."/>
            <person name="Wang M."/>
            <person name="Yang K."/>
            <person name="Cui Y."/>
            <person name="Leung E."/>
            <person name="Nong W."/>
            <person name="Shin S.-K."/>
            <person name="Au S."/>
            <person name="Jeong K.Y."/>
            <person name="Chew F.T."/>
            <person name="Hui J."/>
            <person name="Leung T.F."/>
            <person name="Tungtrongchitr A."/>
            <person name="Zhong N."/>
            <person name="Liu Z."/>
            <person name="Tsui S."/>
        </authorList>
    </citation>
    <scope>NUCLEOTIDE SEQUENCE</scope>
    <source>
        <strain evidence="3">Derf</strain>
        <tissue evidence="3">Whole organism</tissue>
    </source>
</reference>
<dbReference type="EMBL" id="ASGP02000002">
    <property type="protein sequence ID" value="KAH9520846.1"/>
    <property type="molecule type" value="Genomic_DNA"/>
</dbReference>
<feature type="transmembrane region" description="Helical" evidence="2">
    <location>
        <begin position="189"/>
        <end position="211"/>
    </location>
</feature>
<accession>A0A922I2K1</accession>
<keyword evidence="4" id="KW-1185">Reference proteome</keyword>
<protein>
    <recommendedName>
        <fullName evidence="5">Solute carrier family 43 member 3-like</fullName>
    </recommendedName>
</protein>